<evidence type="ECO:0000256" key="13">
    <source>
        <dbReference type="ARBA" id="ARBA00023128"/>
    </source>
</evidence>
<dbReference type="GO" id="GO:0008137">
    <property type="term" value="F:NADH dehydrogenase (ubiquinone) activity"/>
    <property type="evidence" value="ECO:0007669"/>
    <property type="project" value="UniProtKB-UniRule"/>
</dbReference>
<evidence type="ECO:0000256" key="8">
    <source>
        <dbReference type="ARBA" id="ARBA00022967"/>
    </source>
</evidence>
<feature type="transmembrane region" description="Helical" evidence="16">
    <location>
        <begin position="351"/>
        <end position="370"/>
    </location>
</feature>
<evidence type="ECO:0000256" key="5">
    <source>
        <dbReference type="ARBA" id="ARBA00022448"/>
    </source>
</evidence>
<evidence type="ECO:0000256" key="10">
    <source>
        <dbReference type="ARBA" id="ARBA00022989"/>
    </source>
</evidence>
<feature type="transmembrane region" description="Helical" evidence="16">
    <location>
        <begin position="434"/>
        <end position="450"/>
    </location>
</feature>
<gene>
    <name evidence="19" type="primary">ND4</name>
</gene>
<dbReference type="GO" id="GO:0042773">
    <property type="term" value="P:ATP synthesis coupled electron transport"/>
    <property type="evidence" value="ECO:0007669"/>
    <property type="project" value="InterPro"/>
</dbReference>
<feature type="domain" description="NADH:quinone oxidoreductase/Mrp antiporter transmembrane" evidence="17">
    <location>
        <begin position="113"/>
        <end position="404"/>
    </location>
</feature>
<keyword evidence="12 16" id="KW-0830">Ubiquinone</keyword>
<feature type="transmembrane region" description="Helical" evidence="16">
    <location>
        <begin position="390"/>
        <end position="413"/>
    </location>
</feature>
<feature type="transmembrane region" description="Helical" evidence="16">
    <location>
        <begin position="258"/>
        <end position="279"/>
    </location>
</feature>
<organism evidence="19">
    <name type="scientific">Creteuchiloglanis kamengensis</name>
    <name type="common">Catfish</name>
    <name type="synonym">Euchiloglanis kamengensis</name>
    <dbReference type="NCBI Taxonomy" id="278781"/>
    <lineage>
        <taxon>Eukaryota</taxon>
        <taxon>Metazoa</taxon>
        <taxon>Chordata</taxon>
        <taxon>Craniata</taxon>
        <taxon>Vertebrata</taxon>
        <taxon>Euteleostomi</taxon>
        <taxon>Actinopterygii</taxon>
        <taxon>Neopterygii</taxon>
        <taxon>Teleostei</taxon>
        <taxon>Ostariophysi</taxon>
        <taxon>Siluriformes</taxon>
        <taxon>Sisoridae</taxon>
        <taxon>Glyptosterninae</taxon>
        <taxon>Creteuchiloglanis</taxon>
    </lineage>
</organism>
<evidence type="ECO:0000256" key="14">
    <source>
        <dbReference type="ARBA" id="ARBA00023136"/>
    </source>
</evidence>
<evidence type="ECO:0000256" key="2">
    <source>
        <dbReference type="ARBA" id="ARBA00009025"/>
    </source>
</evidence>
<keyword evidence="9 16" id="KW-0249">Electron transport</keyword>
<dbReference type="Pfam" id="PF00361">
    <property type="entry name" value="Proton_antipo_M"/>
    <property type="match status" value="1"/>
</dbReference>
<accession>R9QB10</accession>
<comment type="function">
    <text evidence="16">Core subunit of the mitochondrial membrane respiratory chain NADH dehydrogenase (Complex I) which catalyzes electron transfer from NADH through the respiratory chain, using ubiquinone as an electron acceptor. Essential for the catalytic activity and assembly of complex I.</text>
</comment>
<name>R9QB10_CREKA</name>
<dbReference type="PANTHER" id="PTHR43507:SF20">
    <property type="entry name" value="NADH-UBIQUINONE OXIDOREDUCTASE CHAIN 4"/>
    <property type="match status" value="1"/>
</dbReference>
<evidence type="ECO:0000259" key="17">
    <source>
        <dbReference type="Pfam" id="PF00361"/>
    </source>
</evidence>
<comment type="catalytic activity">
    <reaction evidence="15 16">
        <text>a ubiquinone + NADH + 5 H(+)(in) = a ubiquinol + NAD(+) + 4 H(+)(out)</text>
        <dbReference type="Rhea" id="RHEA:29091"/>
        <dbReference type="Rhea" id="RHEA-COMP:9565"/>
        <dbReference type="Rhea" id="RHEA-COMP:9566"/>
        <dbReference type="ChEBI" id="CHEBI:15378"/>
        <dbReference type="ChEBI" id="CHEBI:16389"/>
        <dbReference type="ChEBI" id="CHEBI:17976"/>
        <dbReference type="ChEBI" id="CHEBI:57540"/>
        <dbReference type="ChEBI" id="CHEBI:57945"/>
        <dbReference type="EC" id="7.1.1.2"/>
    </reaction>
</comment>
<keyword evidence="5 16" id="KW-0813">Transport</keyword>
<dbReference type="AlphaFoldDB" id="R9QB10"/>
<evidence type="ECO:0000256" key="12">
    <source>
        <dbReference type="ARBA" id="ARBA00023075"/>
    </source>
</evidence>
<feature type="transmembrane region" description="Helical" evidence="16">
    <location>
        <begin position="62"/>
        <end position="81"/>
    </location>
</feature>
<geneLocation type="mitochondrion" evidence="19"/>
<feature type="transmembrane region" description="Helical" evidence="16">
    <location>
        <begin position="286"/>
        <end position="304"/>
    </location>
</feature>
<feature type="transmembrane region" description="Helical" evidence="16">
    <location>
        <begin position="310"/>
        <end position="330"/>
    </location>
</feature>
<evidence type="ECO:0000256" key="6">
    <source>
        <dbReference type="ARBA" id="ARBA00022660"/>
    </source>
</evidence>
<dbReference type="InterPro" id="IPR003918">
    <property type="entry name" value="NADH_UbQ_OxRdtase"/>
</dbReference>
<keyword evidence="13 16" id="KW-0496">Mitochondrion</keyword>
<dbReference type="PANTHER" id="PTHR43507">
    <property type="entry name" value="NADH-UBIQUINONE OXIDOREDUCTASE CHAIN 4"/>
    <property type="match status" value="1"/>
</dbReference>
<evidence type="ECO:0000256" key="3">
    <source>
        <dbReference type="ARBA" id="ARBA00012944"/>
    </source>
</evidence>
<dbReference type="PRINTS" id="PR01437">
    <property type="entry name" value="NUOXDRDTASE4"/>
</dbReference>
<dbReference type="EMBL" id="JQ026253">
    <property type="protein sequence ID" value="AFH37545.1"/>
    <property type="molecule type" value="Genomic_DNA"/>
</dbReference>
<feature type="transmembrane region" description="Helical" evidence="16">
    <location>
        <begin position="21"/>
        <end position="42"/>
    </location>
</feature>
<feature type="transmembrane region" description="Helical" evidence="16">
    <location>
        <begin position="224"/>
        <end position="243"/>
    </location>
</feature>
<dbReference type="InterPro" id="IPR001750">
    <property type="entry name" value="ND/Mrp_TM"/>
</dbReference>
<dbReference type="GO" id="GO:0003954">
    <property type="term" value="F:NADH dehydrogenase activity"/>
    <property type="evidence" value="ECO:0007669"/>
    <property type="project" value="TreeGrafter"/>
</dbReference>
<evidence type="ECO:0000256" key="7">
    <source>
        <dbReference type="ARBA" id="ARBA00022692"/>
    </source>
</evidence>
<protein>
    <recommendedName>
        <fullName evidence="4 16">NADH-ubiquinone oxidoreductase chain 4</fullName>
        <ecNumber evidence="3 16">7.1.1.2</ecNumber>
    </recommendedName>
</protein>
<evidence type="ECO:0000256" key="1">
    <source>
        <dbReference type="ARBA" id="ARBA00004225"/>
    </source>
</evidence>
<evidence type="ECO:0000256" key="11">
    <source>
        <dbReference type="ARBA" id="ARBA00023027"/>
    </source>
</evidence>
<sequence length="460" mass="51434">MLKILIPTMMLFPTIWLASPKWLWTTTTLQSLIIALISLTWIKWSSEAGWATSNLYMATDPLSTPLLVLTCWLLPLMILASQNHIKTEPISRQRSYITLLASLQAFLIMAFGATEIIMFYVMFEATLIPTLIIITRWGNQAERLNAGTYFLFYTLAGSLPLLVALLLLQQNTGTLSMLIIQYSQPLTLNSWGDKIWWAGCLIAFLVKMPLYGVHLWLPKAHVEAPVAGSMVLAAVLLKLGGYGMMRMMVILDPLSKDLVYPIIALALWGVIMTGSICLRQTDLKSLIAYSSVSHMGLVAGGILIQTPWGFTGALVLMIAHGLVSSALFCLANTAYERTHSRTMILARGLQIIFPLTAVWWFISNLANLALPPLPNLMGELMIITAMFNWSPWTLVMTGAGTLITAAYSLYLFLMTQRGPLPQHITNLQPFHTREHLLMTLHLLPVILLMAKPEVMWGWWF</sequence>
<dbReference type="EC" id="7.1.1.2" evidence="3 16"/>
<dbReference type="GO" id="GO:0015990">
    <property type="term" value="P:electron transport coupled proton transport"/>
    <property type="evidence" value="ECO:0007669"/>
    <property type="project" value="TreeGrafter"/>
</dbReference>
<feature type="domain" description="NADH:ubiquinone oxidoreductase chain 4 N-terminal" evidence="18">
    <location>
        <begin position="1"/>
        <end position="110"/>
    </location>
</feature>
<feature type="transmembrane region" description="Helical" evidence="16">
    <location>
        <begin position="195"/>
        <end position="217"/>
    </location>
</feature>
<feature type="transmembrane region" description="Helical" evidence="16">
    <location>
        <begin position="93"/>
        <end position="111"/>
    </location>
</feature>
<proteinExistence type="inferred from homology"/>
<dbReference type="NCBIfam" id="TIGR01972">
    <property type="entry name" value="NDH_I_M"/>
    <property type="match status" value="1"/>
</dbReference>
<dbReference type="InterPro" id="IPR000260">
    <property type="entry name" value="NADH4_N"/>
</dbReference>
<keyword evidence="7 16" id="KW-0812">Transmembrane</keyword>
<keyword evidence="6 16" id="KW-0679">Respiratory chain</keyword>
<comment type="subcellular location">
    <subcellularLocation>
        <location evidence="1 16">Mitochondrion membrane</location>
        <topology evidence="1 16">Multi-pass membrane protein</topology>
    </subcellularLocation>
</comment>
<keyword evidence="10 16" id="KW-1133">Transmembrane helix</keyword>
<feature type="transmembrane region" description="Helical" evidence="16">
    <location>
        <begin position="149"/>
        <end position="168"/>
    </location>
</feature>
<dbReference type="InterPro" id="IPR010227">
    <property type="entry name" value="NADH_Q_OxRdtase_chainM/4"/>
</dbReference>
<reference evidence="19" key="1">
    <citation type="submission" date="2011-11" db="EMBL/GenBank/DDBJ databases">
        <title>Speciation result from uplift of the Tibetan plateau:the phylogeny, divergence and evolution of Chinese Sisoridae catfishes (Siluriformes:Sisoridae) inferred from complete mitochondrial genomes and nuclear genes.</title>
        <authorList>
            <person name="Zhou C."/>
        </authorList>
    </citation>
    <scope>NUCLEOTIDE SEQUENCE</scope>
    <source>
        <strain evidence="19">Pareuchiloglaniskamengensis</strain>
    </source>
</reference>
<evidence type="ECO:0000256" key="9">
    <source>
        <dbReference type="ARBA" id="ARBA00022982"/>
    </source>
</evidence>
<evidence type="ECO:0000313" key="19">
    <source>
        <dbReference type="EMBL" id="AFH37545.1"/>
    </source>
</evidence>
<evidence type="ECO:0000256" key="4">
    <source>
        <dbReference type="ARBA" id="ARBA00021006"/>
    </source>
</evidence>
<keyword evidence="8" id="KW-1278">Translocase</keyword>
<dbReference type="GO" id="GO:0048039">
    <property type="term" value="F:ubiquinone binding"/>
    <property type="evidence" value="ECO:0007669"/>
    <property type="project" value="TreeGrafter"/>
</dbReference>
<feature type="transmembrane region" description="Helical" evidence="16">
    <location>
        <begin position="117"/>
        <end position="137"/>
    </location>
</feature>
<keyword evidence="14 16" id="KW-0472">Membrane</keyword>
<evidence type="ECO:0000256" key="16">
    <source>
        <dbReference type="RuleBase" id="RU003297"/>
    </source>
</evidence>
<evidence type="ECO:0000256" key="15">
    <source>
        <dbReference type="ARBA" id="ARBA00049551"/>
    </source>
</evidence>
<dbReference type="GO" id="GO:0031966">
    <property type="term" value="C:mitochondrial membrane"/>
    <property type="evidence" value="ECO:0007669"/>
    <property type="project" value="UniProtKB-SubCell"/>
</dbReference>
<dbReference type="Pfam" id="PF01059">
    <property type="entry name" value="Oxidored_q5_N"/>
    <property type="match status" value="1"/>
</dbReference>
<comment type="similarity">
    <text evidence="2 16">Belongs to the complex I subunit 4 family.</text>
</comment>
<keyword evidence="11 16" id="KW-0520">NAD</keyword>
<evidence type="ECO:0000259" key="18">
    <source>
        <dbReference type="Pfam" id="PF01059"/>
    </source>
</evidence>